<keyword evidence="8" id="KW-1185">Reference proteome</keyword>
<evidence type="ECO:0000256" key="2">
    <source>
        <dbReference type="ARBA" id="ARBA00022490"/>
    </source>
</evidence>
<dbReference type="CDD" id="cd14302">
    <property type="entry name" value="UBA_UBXN1"/>
    <property type="match status" value="1"/>
</dbReference>
<organism evidence="8">
    <name type="scientific">Drosophila willistoni</name>
    <name type="common">Fruit fly</name>
    <dbReference type="NCBI Taxonomy" id="7260"/>
    <lineage>
        <taxon>Eukaryota</taxon>
        <taxon>Metazoa</taxon>
        <taxon>Ecdysozoa</taxon>
        <taxon>Arthropoda</taxon>
        <taxon>Hexapoda</taxon>
        <taxon>Insecta</taxon>
        <taxon>Pterygota</taxon>
        <taxon>Neoptera</taxon>
        <taxon>Endopterygota</taxon>
        <taxon>Diptera</taxon>
        <taxon>Brachycera</taxon>
        <taxon>Muscomorpha</taxon>
        <taxon>Ephydroidea</taxon>
        <taxon>Drosophilidae</taxon>
        <taxon>Drosophila</taxon>
        <taxon>Sophophora</taxon>
    </lineage>
</organism>
<dbReference type="OrthoDB" id="10254930at2759"/>
<dbReference type="SMART" id="SM00166">
    <property type="entry name" value="UBX"/>
    <property type="match status" value="1"/>
</dbReference>
<dbReference type="OMA" id="AQHFPRK"/>
<dbReference type="PhylomeDB" id="B4N5J1"/>
<evidence type="ECO:0000256" key="1">
    <source>
        <dbReference type="ARBA" id="ARBA00004496"/>
    </source>
</evidence>
<dbReference type="KEGG" id="dwi:6645709"/>
<evidence type="ECO:0000259" key="5">
    <source>
        <dbReference type="PROSITE" id="PS50030"/>
    </source>
</evidence>
<keyword evidence="3" id="KW-0175">Coiled coil</keyword>
<dbReference type="Pfam" id="PF00789">
    <property type="entry name" value="UBX"/>
    <property type="match status" value="1"/>
</dbReference>
<sequence length="335" mass="36989">MTDIQTLVDMGFPQERVEYALKVTNHKGVEPAMEWLLAHVDEEIPETKREEAGEGAATGGDDPGSSSSAGGGGAGASAPPEGESVAKSVVCDDCGKVLKDHTEVEYHAAKTGHNNFSESTEEKKALTEEEKKAQLAIIEEKLKQKRIEREEREKAEALERERNRIRSGKDMTEARRRMEEIEMKKIVDQRKREKEEEKAARDRVRAQIEADKAARKAREQKDNPTVPNSSSVSSTTPPAAAAVSPTAVKSPPRDYTETRIQVRLHDGTTLTETFNVKEQLSAVRVFIQVSTGIDSPFALMTTFPRKIFADDDYEKPLEVLGLVPSAVIIMTKSSA</sequence>
<dbReference type="FunFam" id="3.10.20.90:FF:000134">
    <property type="entry name" value="UBX domain-containing protein 1"/>
    <property type="match status" value="1"/>
</dbReference>
<evidence type="ECO:0000256" key="4">
    <source>
        <dbReference type="SAM" id="MobiDB-lite"/>
    </source>
</evidence>
<dbReference type="GO" id="GO:0005737">
    <property type="term" value="C:cytoplasm"/>
    <property type="evidence" value="ECO:0007669"/>
    <property type="project" value="UniProtKB-SubCell"/>
</dbReference>
<evidence type="ECO:0000313" key="8">
    <source>
        <dbReference type="Proteomes" id="UP000007798"/>
    </source>
</evidence>
<dbReference type="EMBL" id="CH964101">
    <property type="protein sequence ID" value="EDW79630.1"/>
    <property type="molecule type" value="Genomic_DNA"/>
</dbReference>
<keyword evidence="2" id="KW-0963">Cytoplasm</keyword>
<dbReference type="HOGENOM" id="CLU_047594_1_0_1"/>
<comment type="subcellular location">
    <subcellularLocation>
        <location evidence="1">Cytoplasm</location>
    </subcellularLocation>
</comment>
<dbReference type="PROSITE" id="PS50030">
    <property type="entry name" value="UBA"/>
    <property type="match status" value="1"/>
</dbReference>
<evidence type="ECO:0000259" key="6">
    <source>
        <dbReference type="PROSITE" id="PS50033"/>
    </source>
</evidence>
<dbReference type="InterPro" id="IPR041923">
    <property type="entry name" value="UBA_UBXN1"/>
</dbReference>
<gene>
    <name evidence="7" type="primary">Dwil\GK20587</name>
    <name evidence="7" type="ORF">Dwil_GK20587</name>
</gene>
<dbReference type="InParanoid" id="B4N5J1"/>
<dbReference type="GO" id="GO:0032435">
    <property type="term" value="P:negative regulation of proteasomal ubiquitin-dependent protein catabolic process"/>
    <property type="evidence" value="ECO:0007669"/>
    <property type="project" value="TreeGrafter"/>
</dbReference>
<feature type="region of interest" description="Disordered" evidence="4">
    <location>
        <begin position="149"/>
        <end position="255"/>
    </location>
</feature>
<dbReference type="PANTHER" id="PTHR46340:SF1">
    <property type="entry name" value="UBX DOMAIN-CONTAINING PROTEIN 1"/>
    <property type="match status" value="1"/>
</dbReference>
<dbReference type="STRING" id="7260.B4N5J1"/>
<dbReference type="InterPro" id="IPR029071">
    <property type="entry name" value="Ubiquitin-like_domsf"/>
</dbReference>
<dbReference type="PROSITE" id="PS50033">
    <property type="entry name" value="UBX"/>
    <property type="match status" value="1"/>
</dbReference>
<dbReference type="GO" id="GO:0005634">
    <property type="term" value="C:nucleus"/>
    <property type="evidence" value="ECO:0007669"/>
    <property type="project" value="TreeGrafter"/>
</dbReference>
<feature type="domain" description="UBX" evidence="6">
    <location>
        <begin position="253"/>
        <end position="330"/>
    </location>
</feature>
<reference evidence="7 8" key="1">
    <citation type="journal article" date="2007" name="Nature">
        <title>Evolution of genes and genomes on the Drosophila phylogeny.</title>
        <authorList>
            <consortium name="Drosophila 12 Genomes Consortium"/>
            <person name="Clark A.G."/>
            <person name="Eisen M.B."/>
            <person name="Smith D.R."/>
            <person name="Bergman C.M."/>
            <person name="Oliver B."/>
            <person name="Markow T.A."/>
            <person name="Kaufman T.C."/>
            <person name="Kellis M."/>
            <person name="Gelbart W."/>
            <person name="Iyer V.N."/>
            <person name="Pollard D.A."/>
            <person name="Sackton T.B."/>
            <person name="Larracuente A.M."/>
            <person name="Singh N.D."/>
            <person name="Abad J.P."/>
            <person name="Abt D.N."/>
            <person name="Adryan B."/>
            <person name="Aguade M."/>
            <person name="Akashi H."/>
            <person name="Anderson W.W."/>
            <person name="Aquadro C.F."/>
            <person name="Ardell D.H."/>
            <person name="Arguello R."/>
            <person name="Artieri C.G."/>
            <person name="Barbash D.A."/>
            <person name="Barker D."/>
            <person name="Barsanti P."/>
            <person name="Batterham P."/>
            <person name="Batzoglou S."/>
            <person name="Begun D."/>
            <person name="Bhutkar A."/>
            <person name="Blanco E."/>
            <person name="Bosak S.A."/>
            <person name="Bradley R.K."/>
            <person name="Brand A.D."/>
            <person name="Brent M.R."/>
            <person name="Brooks A.N."/>
            <person name="Brown R.H."/>
            <person name="Butlin R.K."/>
            <person name="Caggese C."/>
            <person name="Calvi B.R."/>
            <person name="Bernardo de Carvalho A."/>
            <person name="Caspi A."/>
            <person name="Castrezana S."/>
            <person name="Celniker S.E."/>
            <person name="Chang J.L."/>
            <person name="Chapple C."/>
            <person name="Chatterji S."/>
            <person name="Chinwalla A."/>
            <person name="Civetta A."/>
            <person name="Clifton S.W."/>
            <person name="Comeron J.M."/>
            <person name="Costello J.C."/>
            <person name="Coyne J.A."/>
            <person name="Daub J."/>
            <person name="David R.G."/>
            <person name="Delcher A.L."/>
            <person name="Delehaunty K."/>
            <person name="Do C.B."/>
            <person name="Ebling H."/>
            <person name="Edwards K."/>
            <person name="Eickbush T."/>
            <person name="Evans J.D."/>
            <person name="Filipski A."/>
            <person name="Findeiss S."/>
            <person name="Freyhult E."/>
            <person name="Fulton L."/>
            <person name="Fulton R."/>
            <person name="Garcia A.C."/>
            <person name="Gardiner A."/>
            <person name="Garfield D.A."/>
            <person name="Garvin B.E."/>
            <person name="Gibson G."/>
            <person name="Gilbert D."/>
            <person name="Gnerre S."/>
            <person name="Godfrey J."/>
            <person name="Good R."/>
            <person name="Gotea V."/>
            <person name="Gravely B."/>
            <person name="Greenberg A.J."/>
            <person name="Griffiths-Jones S."/>
            <person name="Gross S."/>
            <person name="Guigo R."/>
            <person name="Gustafson E.A."/>
            <person name="Haerty W."/>
            <person name="Hahn M.W."/>
            <person name="Halligan D.L."/>
            <person name="Halpern A.L."/>
            <person name="Halter G.M."/>
            <person name="Han M.V."/>
            <person name="Heger A."/>
            <person name="Hillier L."/>
            <person name="Hinrichs A.S."/>
            <person name="Holmes I."/>
            <person name="Hoskins R.A."/>
            <person name="Hubisz M.J."/>
            <person name="Hultmark D."/>
            <person name="Huntley M.A."/>
            <person name="Jaffe D.B."/>
            <person name="Jagadeeshan S."/>
            <person name="Jeck W.R."/>
            <person name="Johnson J."/>
            <person name="Jones C.D."/>
            <person name="Jordan W.C."/>
            <person name="Karpen G.H."/>
            <person name="Kataoka E."/>
            <person name="Keightley P.D."/>
            <person name="Kheradpour P."/>
            <person name="Kirkness E.F."/>
            <person name="Koerich L.B."/>
            <person name="Kristiansen K."/>
            <person name="Kudrna D."/>
            <person name="Kulathinal R.J."/>
            <person name="Kumar S."/>
            <person name="Kwok R."/>
            <person name="Lander E."/>
            <person name="Langley C.H."/>
            <person name="Lapoint R."/>
            <person name="Lazzaro B.P."/>
            <person name="Lee S.J."/>
            <person name="Levesque L."/>
            <person name="Li R."/>
            <person name="Lin C.F."/>
            <person name="Lin M.F."/>
            <person name="Lindblad-Toh K."/>
            <person name="Llopart A."/>
            <person name="Long M."/>
            <person name="Low L."/>
            <person name="Lozovsky E."/>
            <person name="Lu J."/>
            <person name="Luo M."/>
            <person name="Machado C.A."/>
            <person name="Makalowski W."/>
            <person name="Marzo M."/>
            <person name="Matsuda M."/>
            <person name="Matzkin L."/>
            <person name="McAllister B."/>
            <person name="McBride C.S."/>
            <person name="McKernan B."/>
            <person name="McKernan K."/>
            <person name="Mendez-Lago M."/>
            <person name="Minx P."/>
            <person name="Mollenhauer M.U."/>
            <person name="Montooth K."/>
            <person name="Mount S.M."/>
            <person name="Mu X."/>
            <person name="Myers E."/>
            <person name="Negre B."/>
            <person name="Newfeld S."/>
            <person name="Nielsen R."/>
            <person name="Noor M.A."/>
            <person name="O'Grady P."/>
            <person name="Pachter L."/>
            <person name="Papaceit M."/>
            <person name="Parisi M.J."/>
            <person name="Parisi M."/>
            <person name="Parts L."/>
            <person name="Pedersen J.S."/>
            <person name="Pesole G."/>
            <person name="Phillippy A.M."/>
            <person name="Ponting C.P."/>
            <person name="Pop M."/>
            <person name="Porcelli D."/>
            <person name="Powell J.R."/>
            <person name="Prohaska S."/>
            <person name="Pruitt K."/>
            <person name="Puig M."/>
            <person name="Quesneville H."/>
            <person name="Ram K.R."/>
            <person name="Rand D."/>
            <person name="Rasmussen M.D."/>
            <person name="Reed L.K."/>
            <person name="Reenan R."/>
            <person name="Reily A."/>
            <person name="Remington K.A."/>
            <person name="Rieger T.T."/>
            <person name="Ritchie M.G."/>
            <person name="Robin C."/>
            <person name="Rogers Y.H."/>
            <person name="Rohde C."/>
            <person name="Rozas J."/>
            <person name="Rubenfield M.J."/>
            <person name="Ruiz A."/>
            <person name="Russo S."/>
            <person name="Salzberg S.L."/>
            <person name="Sanchez-Gracia A."/>
            <person name="Saranga D.J."/>
            <person name="Sato H."/>
            <person name="Schaeffer S.W."/>
            <person name="Schatz M.C."/>
            <person name="Schlenke T."/>
            <person name="Schwartz R."/>
            <person name="Segarra C."/>
            <person name="Singh R.S."/>
            <person name="Sirot L."/>
            <person name="Sirota M."/>
            <person name="Sisneros N.B."/>
            <person name="Smith C.D."/>
            <person name="Smith T.F."/>
            <person name="Spieth J."/>
            <person name="Stage D.E."/>
            <person name="Stark A."/>
            <person name="Stephan W."/>
            <person name="Strausberg R.L."/>
            <person name="Strempel S."/>
            <person name="Sturgill D."/>
            <person name="Sutton G."/>
            <person name="Sutton G.G."/>
            <person name="Tao W."/>
            <person name="Teichmann S."/>
            <person name="Tobari Y.N."/>
            <person name="Tomimura Y."/>
            <person name="Tsolas J.M."/>
            <person name="Valente V.L."/>
            <person name="Venter E."/>
            <person name="Venter J.C."/>
            <person name="Vicario S."/>
            <person name="Vieira F.G."/>
            <person name="Vilella A.J."/>
            <person name="Villasante A."/>
            <person name="Walenz B."/>
            <person name="Wang J."/>
            <person name="Wasserman M."/>
            <person name="Watts T."/>
            <person name="Wilson D."/>
            <person name="Wilson R.K."/>
            <person name="Wing R.A."/>
            <person name="Wolfner M.F."/>
            <person name="Wong A."/>
            <person name="Wong G.K."/>
            <person name="Wu C.I."/>
            <person name="Wu G."/>
            <person name="Yamamoto D."/>
            <person name="Yang H.P."/>
            <person name="Yang S.P."/>
            <person name="Yorke J.A."/>
            <person name="Yoshida K."/>
            <person name="Zdobnov E."/>
            <person name="Zhang P."/>
            <person name="Zhang Y."/>
            <person name="Zimin A.V."/>
            <person name="Baldwin J."/>
            <person name="Abdouelleil A."/>
            <person name="Abdulkadir J."/>
            <person name="Abebe A."/>
            <person name="Abera B."/>
            <person name="Abreu J."/>
            <person name="Acer S.C."/>
            <person name="Aftuck L."/>
            <person name="Alexander A."/>
            <person name="An P."/>
            <person name="Anderson E."/>
            <person name="Anderson S."/>
            <person name="Arachi H."/>
            <person name="Azer M."/>
            <person name="Bachantsang P."/>
            <person name="Barry A."/>
            <person name="Bayul T."/>
            <person name="Berlin A."/>
            <person name="Bessette D."/>
            <person name="Bloom T."/>
            <person name="Blye J."/>
            <person name="Boguslavskiy L."/>
            <person name="Bonnet C."/>
            <person name="Boukhgalter B."/>
            <person name="Bourzgui I."/>
            <person name="Brown A."/>
            <person name="Cahill P."/>
            <person name="Channer S."/>
            <person name="Cheshatsang Y."/>
            <person name="Chuda L."/>
            <person name="Citroen M."/>
            <person name="Collymore A."/>
            <person name="Cooke P."/>
            <person name="Costello M."/>
            <person name="D'Aco K."/>
            <person name="Daza R."/>
            <person name="De Haan G."/>
            <person name="DeGray S."/>
            <person name="DeMaso C."/>
            <person name="Dhargay N."/>
            <person name="Dooley K."/>
            <person name="Dooley E."/>
            <person name="Doricent M."/>
            <person name="Dorje P."/>
            <person name="Dorjee K."/>
            <person name="Dupes A."/>
            <person name="Elong R."/>
            <person name="Falk J."/>
            <person name="Farina A."/>
            <person name="Faro S."/>
            <person name="Ferguson D."/>
            <person name="Fisher S."/>
            <person name="Foley C.D."/>
            <person name="Franke A."/>
            <person name="Friedrich D."/>
            <person name="Gadbois L."/>
            <person name="Gearin G."/>
            <person name="Gearin C.R."/>
            <person name="Giannoukos G."/>
            <person name="Goode T."/>
            <person name="Graham J."/>
            <person name="Grandbois E."/>
            <person name="Grewal S."/>
            <person name="Gyaltsen K."/>
            <person name="Hafez N."/>
            <person name="Hagos B."/>
            <person name="Hall J."/>
            <person name="Henson C."/>
            <person name="Hollinger A."/>
            <person name="Honan T."/>
            <person name="Huard M.D."/>
            <person name="Hughes L."/>
            <person name="Hurhula B."/>
            <person name="Husby M.E."/>
            <person name="Kamat A."/>
            <person name="Kanga B."/>
            <person name="Kashin S."/>
            <person name="Khazanovich D."/>
            <person name="Kisner P."/>
            <person name="Lance K."/>
            <person name="Lara M."/>
            <person name="Lee W."/>
            <person name="Lennon N."/>
            <person name="Letendre F."/>
            <person name="LeVine R."/>
            <person name="Lipovsky A."/>
            <person name="Liu X."/>
            <person name="Liu J."/>
            <person name="Liu S."/>
            <person name="Lokyitsang T."/>
            <person name="Lokyitsang Y."/>
            <person name="Lubonja R."/>
            <person name="Lui A."/>
            <person name="MacDonald P."/>
            <person name="Magnisalis V."/>
            <person name="Maru K."/>
            <person name="Matthews C."/>
            <person name="McCusker W."/>
            <person name="McDonough S."/>
            <person name="Mehta T."/>
            <person name="Meldrim J."/>
            <person name="Meneus L."/>
            <person name="Mihai O."/>
            <person name="Mihalev A."/>
            <person name="Mihova T."/>
            <person name="Mittelman R."/>
            <person name="Mlenga V."/>
            <person name="Montmayeur A."/>
            <person name="Mulrain L."/>
            <person name="Navidi A."/>
            <person name="Naylor J."/>
            <person name="Negash T."/>
            <person name="Nguyen T."/>
            <person name="Nguyen N."/>
            <person name="Nicol R."/>
            <person name="Norbu C."/>
            <person name="Norbu N."/>
            <person name="Novod N."/>
            <person name="O'Neill B."/>
            <person name="Osman S."/>
            <person name="Markiewicz E."/>
            <person name="Oyono O.L."/>
            <person name="Patti C."/>
            <person name="Phunkhang P."/>
            <person name="Pierre F."/>
            <person name="Priest M."/>
            <person name="Raghuraman S."/>
            <person name="Rege F."/>
            <person name="Reyes R."/>
            <person name="Rise C."/>
            <person name="Rogov P."/>
            <person name="Ross K."/>
            <person name="Ryan E."/>
            <person name="Settipalli S."/>
            <person name="Shea T."/>
            <person name="Sherpa N."/>
            <person name="Shi L."/>
            <person name="Shih D."/>
            <person name="Sparrow T."/>
            <person name="Spaulding J."/>
            <person name="Stalker J."/>
            <person name="Stange-Thomann N."/>
            <person name="Stavropoulos S."/>
            <person name="Stone C."/>
            <person name="Strader C."/>
            <person name="Tesfaye S."/>
            <person name="Thomson T."/>
            <person name="Thoulutsang Y."/>
            <person name="Thoulutsang D."/>
            <person name="Topham K."/>
            <person name="Topping I."/>
            <person name="Tsamla T."/>
            <person name="Vassiliev H."/>
            <person name="Vo A."/>
            <person name="Wangchuk T."/>
            <person name="Wangdi T."/>
            <person name="Weiand M."/>
            <person name="Wilkinson J."/>
            <person name="Wilson A."/>
            <person name="Yadav S."/>
            <person name="Young G."/>
            <person name="Yu Q."/>
            <person name="Zembek L."/>
            <person name="Zhong D."/>
            <person name="Zimmer A."/>
            <person name="Zwirko Z."/>
            <person name="Jaffe D.B."/>
            <person name="Alvarez P."/>
            <person name="Brockman W."/>
            <person name="Butler J."/>
            <person name="Chin C."/>
            <person name="Gnerre S."/>
            <person name="Grabherr M."/>
            <person name="Kleber M."/>
            <person name="Mauceli E."/>
            <person name="MacCallum I."/>
        </authorList>
    </citation>
    <scope>NUCLEOTIDE SEQUENCE [LARGE SCALE GENOMIC DNA]</scope>
    <source>
        <strain evidence="8">Tucson 14030-0811.24</strain>
    </source>
</reference>
<dbReference type="CDD" id="cd01772">
    <property type="entry name" value="UBX_UBXN1"/>
    <property type="match status" value="1"/>
</dbReference>
<feature type="domain" description="UBA" evidence="5">
    <location>
        <begin position="1"/>
        <end position="39"/>
    </location>
</feature>
<name>B4N5J1_DROWI</name>
<dbReference type="InterPro" id="IPR001012">
    <property type="entry name" value="UBX_dom"/>
</dbReference>
<dbReference type="Pfam" id="PF22562">
    <property type="entry name" value="UBA_7"/>
    <property type="match status" value="1"/>
</dbReference>
<dbReference type="InterPro" id="IPR015940">
    <property type="entry name" value="UBA"/>
</dbReference>
<protein>
    <submittedName>
        <fullName evidence="7">GK20587</fullName>
    </submittedName>
</protein>
<dbReference type="Gene3D" id="1.10.8.10">
    <property type="entry name" value="DNA helicase RuvA subunit, C-terminal domain"/>
    <property type="match status" value="1"/>
</dbReference>
<dbReference type="GO" id="GO:1903094">
    <property type="term" value="P:negative regulation of protein K48-linked deubiquitination"/>
    <property type="evidence" value="ECO:0007669"/>
    <property type="project" value="TreeGrafter"/>
</dbReference>
<dbReference type="SUPFAM" id="SSF46934">
    <property type="entry name" value="UBA-like"/>
    <property type="match status" value="1"/>
</dbReference>
<evidence type="ECO:0000256" key="3">
    <source>
        <dbReference type="ARBA" id="ARBA00023054"/>
    </source>
</evidence>
<dbReference type="PROSITE" id="PS00028">
    <property type="entry name" value="ZINC_FINGER_C2H2_1"/>
    <property type="match status" value="1"/>
</dbReference>
<dbReference type="eggNOG" id="KOG2689">
    <property type="taxonomic scope" value="Eukaryota"/>
</dbReference>
<dbReference type="InterPro" id="IPR009060">
    <property type="entry name" value="UBA-like_sf"/>
</dbReference>
<dbReference type="GO" id="GO:0031397">
    <property type="term" value="P:negative regulation of protein ubiquitination"/>
    <property type="evidence" value="ECO:0007669"/>
    <property type="project" value="TreeGrafter"/>
</dbReference>
<evidence type="ECO:0000313" key="7">
    <source>
        <dbReference type="EMBL" id="EDW79630.1"/>
    </source>
</evidence>
<feature type="compositionally biased region" description="Low complexity" evidence="4">
    <location>
        <begin position="224"/>
        <end position="250"/>
    </location>
</feature>
<dbReference type="GO" id="GO:0036435">
    <property type="term" value="F:K48-linked polyubiquitin modification-dependent protein binding"/>
    <property type="evidence" value="ECO:0007669"/>
    <property type="project" value="TreeGrafter"/>
</dbReference>
<feature type="compositionally biased region" description="Basic and acidic residues" evidence="4">
    <location>
        <begin position="149"/>
        <end position="222"/>
    </location>
</feature>
<dbReference type="InterPro" id="IPR013087">
    <property type="entry name" value="Znf_C2H2_type"/>
</dbReference>
<dbReference type="PANTHER" id="PTHR46340">
    <property type="entry name" value="UBX DOMAIN-CONTAINING PROTEIN 1"/>
    <property type="match status" value="1"/>
</dbReference>
<proteinExistence type="predicted"/>
<accession>B4N5J1</accession>
<dbReference type="SUPFAM" id="SSF54236">
    <property type="entry name" value="Ubiquitin-like"/>
    <property type="match status" value="1"/>
</dbReference>
<dbReference type="Proteomes" id="UP000007798">
    <property type="component" value="Unassembled WGS sequence"/>
</dbReference>
<dbReference type="AlphaFoldDB" id="B4N5J1"/>
<dbReference type="FunCoup" id="B4N5J1">
    <property type="interactions" value="2001"/>
</dbReference>
<feature type="region of interest" description="Disordered" evidence="4">
    <location>
        <begin position="46"/>
        <end position="85"/>
    </location>
</feature>
<dbReference type="Gene3D" id="3.10.20.90">
    <property type="entry name" value="Phosphatidylinositol 3-kinase Catalytic Subunit, Chain A, domain 1"/>
    <property type="match status" value="1"/>
</dbReference>